<dbReference type="PANTHER" id="PTHR37691:SF1">
    <property type="entry name" value="BLR3518 PROTEIN"/>
    <property type="match status" value="1"/>
</dbReference>
<dbReference type="Pfam" id="PF02635">
    <property type="entry name" value="DsrE"/>
    <property type="match status" value="1"/>
</dbReference>
<feature type="signal peptide" evidence="1">
    <location>
        <begin position="1"/>
        <end position="19"/>
    </location>
</feature>
<feature type="chain" id="PRO_5022662009" evidence="1">
    <location>
        <begin position="20"/>
        <end position="179"/>
    </location>
</feature>
<dbReference type="STRING" id="980251.GCA_001642875_00075"/>
<organism evidence="2 3">
    <name type="scientific">Mariniblastus fucicola</name>
    <dbReference type="NCBI Taxonomy" id="980251"/>
    <lineage>
        <taxon>Bacteria</taxon>
        <taxon>Pseudomonadati</taxon>
        <taxon>Planctomycetota</taxon>
        <taxon>Planctomycetia</taxon>
        <taxon>Pirellulales</taxon>
        <taxon>Pirellulaceae</taxon>
        <taxon>Mariniblastus</taxon>
    </lineage>
</organism>
<evidence type="ECO:0000256" key="1">
    <source>
        <dbReference type="SAM" id="SignalP"/>
    </source>
</evidence>
<sequence precursor="true">MFLKLSVCFLVLFAAVAIPQQKDVFRAGSVIPEFGKIASVDSDVKLSADTELKICFDVAEKSGAKINRTFDSAARFINVNVDGGADPKKVSVAIVVHGTAAIDVSKNEFYGNENDGIENPNAAIIAALQKNRTTIYLCGQTAAWRGIGKEDLLPGVKLAPSAMTAHALLQHDGYALCPF</sequence>
<proteinExistence type="predicted"/>
<dbReference type="Proteomes" id="UP000322214">
    <property type="component" value="Chromosome"/>
</dbReference>
<dbReference type="SUPFAM" id="SSF75169">
    <property type="entry name" value="DsrEFH-like"/>
    <property type="match status" value="1"/>
</dbReference>
<evidence type="ECO:0000313" key="3">
    <source>
        <dbReference type="Proteomes" id="UP000322214"/>
    </source>
</evidence>
<dbReference type="AlphaFoldDB" id="A0A5B9PBR1"/>
<dbReference type="OrthoDB" id="7206705at2"/>
<evidence type="ECO:0000313" key="2">
    <source>
        <dbReference type="EMBL" id="QEG22352.1"/>
    </source>
</evidence>
<dbReference type="RefSeq" id="WP_075081544.1">
    <property type="nucleotide sequence ID" value="NZ_CP042912.1"/>
</dbReference>
<name>A0A5B9PBR1_9BACT</name>
<dbReference type="InterPro" id="IPR027396">
    <property type="entry name" value="DsrEFH-like"/>
</dbReference>
<dbReference type="EMBL" id="CP042912">
    <property type="protein sequence ID" value="QEG22352.1"/>
    <property type="molecule type" value="Genomic_DNA"/>
</dbReference>
<dbReference type="Gene3D" id="3.40.1260.10">
    <property type="entry name" value="DsrEFH-like"/>
    <property type="match status" value="1"/>
</dbReference>
<keyword evidence="3" id="KW-1185">Reference proteome</keyword>
<gene>
    <name evidence="2" type="ORF">MFFC18_22320</name>
</gene>
<protein>
    <submittedName>
        <fullName evidence="2">DsrE/DsrF-like family protein</fullName>
    </submittedName>
</protein>
<keyword evidence="1" id="KW-0732">Signal</keyword>
<dbReference type="KEGG" id="mff:MFFC18_22320"/>
<dbReference type="PANTHER" id="PTHR37691">
    <property type="entry name" value="BLR3518 PROTEIN"/>
    <property type="match status" value="1"/>
</dbReference>
<reference evidence="2 3" key="1">
    <citation type="submission" date="2019-08" db="EMBL/GenBank/DDBJ databases">
        <title>Deep-cultivation of Planctomycetes and their phenomic and genomic characterization uncovers novel biology.</title>
        <authorList>
            <person name="Wiegand S."/>
            <person name="Jogler M."/>
            <person name="Boedeker C."/>
            <person name="Pinto D."/>
            <person name="Vollmers J."/>
            <person name="Rivas-Marin E."/>
            <person name="Kohn T."/>
            <person name="Peeters S.H."/>
            <person name="Heuer A."/>
            <person name="Rast P."/>
            <person name="Oberbeckmann S."/>
            <person name="Bunk B."/>
            <person name="Jeske O."/>
            <person name="Meyerdierks A."/>
            <person name="Storesund J.E."/>
            <person name="Kallscheuer N."/>
            <person name="Luecker S."/>
            <person name="Lage O.M."/>
            <person name="Pohl T."/>
            <person name="Merkel B.J."/>
            <person name="Hornburger P."/>
            <person name="Mueller R.-W."/>
            <person name="Bruemmer F."/>
            <person name="Labrenz M."/>
            <person name="Spormann A.M."/>
            <person name="Op den Camp H."/>
            <person name="Overmann J."/>
            <person name="Amann R."/>
            <person name="Jetten M.S.M."/>
            <person name="Mascher T."/>
            <person name="Medema M.H."/>
            <person name="Devos D.P."/>
            <person name="Kaster A.-K."/>
            <person name="Ovreas L."/>
            <person name="Rohde M."/>
            <person name="Galperin M.Y."/>
            <person name="Jogler C."/>
        </authorList>
    </citation>
    <scope>NUCLEOTIDE SEQUENCE [LARGE SCALE GENOMIC DNA]</scope>
    <source>
        <strain evidence="2 3">FC18</strain>
    </source>
</reference>
<dbReference type="InterPro" id="IPR003787">
    <property type="entry name" value="Sulphur_relay_DsrE/F-like"/>
</dbReference>
<accession>A0A5B9PBR1</accession>